<keyword evidence="1" id="KW-0812">Transmembrane</keyword>
<dbReference type="Proteomes" id="UP000732377">
    <property type="component" value="Unassembled WGS sequence"/>
</dbReference>
<dbReference type="EMBL" id="LWLV01000383">
    <property type="protein sequence ID" value="OTA41545.1"/>
    <property type="molecule type" value="Genomic_DNA"/>
</dbReference>
<sequence>MTNIVHPRPTDFAHEPLVHWTADGLFAAPWTGRPDTEEPADVEELSARLNQEPAHREDITLALGHLLAVRAHCRRAASALDHLTCRRHYADALKECESALFRLHSCEGADAAALAAWALGVHALIRAQTTLTQDPTEARALAAEALGRLTGPQTALAPGAGADALSALKLQQETVELEDRLLRLPAEVRVMTEAAEQAAESRLNALNLAVRALRRRYAQAFAWAVGWGVLNLLLMAAAPINALLLPAVPWSIPCIVALPILWWATWAVPFRDGLPFFGFVRRLRLEAIADLRAAAGDLEPPGDRLAAEIGPLLEEGAQAERRLRQFYLFRLPEQYETVWKARAIAEGALARLKGDWVADMIDAPAAPLREVMEETERIAALIGVRLAEP</sequence>
<keyword evidence="1" id="KW-0472">Membrane</keyword>
<name>A0A1Y2T8L9_SYMTR</name>
<keyword evidence="1" id="KW-1133">Transmembrane helix</keyword>
<proteinExistence type="predicted"/>
<feature type="transmembrane region" description="Helical" evidence="1">
    <location>
        <begin position="221"/>
        <end position="244"/>
    </location>
</feature>
<evidence type="ECO:0000313" key="3">
    <source>
        <dbReference type="EMBL" id="OTA41545.1"/>
    </source>
</evidence>
<feature type="transmembrane region" description="Helical" evidence="1">
    <location>
        <begin position="250"/>
        <end position="268"/>
    </location>
</feature>
<dbReference type="AlphaFoldDB" id="A0A1Y2T8L9"/>
<evidence type="ECO:0000313" key="4">
    <source>
        <dbReference type="Proteomes" id="UP000194267"/>
    </source>
</evidence>
<protein>
    <submittedName>
        <fullName evidence="3">Uncharacterized protein</fullName>
    </submittedName>
</protein>
<reference evidence="3" key="2">
    <citation type="submission" date="2016-04" db="EMBL/GenBank/DDBJ databases">
        <authorList>
            <person name="Evans L.H."/>
            <person name="Alamgir A."/>
            <person name="Owens N."/>
            <person name="Weber N.D."/>
            <person name="Virtaneva K."/>
            <person name="Barbian K."/>
            <person name="Babar A."/>
            <person name="Rosenke K."/>
        </authorList>
    </citation>
    <scope>NUCLEOTIDE SEQUENCE [LARGE SCALE GENOMIC DNA]</scope>
    <source>
        <strain evidence="3">G2</strain>
    </source>
</reference>
<dbReference type="Proteomes" id="UP000194267">
    <property type="component" value="Unassembled WGS sequence"/>
</dbReference>
<dbReference type="EMBL" id="PIUK01000136">
    <property type="protein sequence ID" value="MBY6277086.1"/>
    <property type="molecule type" value="Genomic_DNA"/>
</dbReference>
<organism evidence="3 4">
    <name type="scientific">Symbiobacterium thermophilum</name>
    <dbReference type="NCBI Taxonomy" id="2734"/>
    <lineage>
        <taxon>Bacteria</taxon>
        <taxon>Bacillati</taxon>
        <taxon>Bacillota</taxon>
        <taxon>Clostridia</taxon>
        <taxon>Eubacteriales</taxon>
        <taxon>Symbiobacteriaceae</taxon>
        <taxon>Symbiobacterium</taxon>
    </lineage>
</organism>
<accession>A0A1Y2T8L9</accession>
<reference evidence="2" key="3">
    <citation type="submission" date="2017-11" db="EMBL/GenBank/DDBJ databases">
        <title>Three new genomes from thermophilic consortium.</title>
        <authorList>
            <person name="Quaggio R."/>
            <person name="Amgarten D."/>
            <person name="Setubal J.C."/>
        </authorList>
    </citation>
    <scope>NUCLEOTIDE SEQUENCE</scope>
    <source>
        <strain evidence="2">ZCTH01-B2</strain>
    </source>
</reference>
<comment type="caution">
    <text evidence="3">The sequence shown here is derived from an EMBL/GenBank/DDBJ whole genome shotgun (WGS) entry which is preliminary data.</text>
</comment>
<dbReference type="RefSeq" id="WP_273380218.1">
    <property type="nucleotide sequence ID" value="NZ_JACSIR010000101.1"/>
</dbReference>
<evidence type="ECO:0000256" key="1">
    <source>
        <dbReference type="SAM" id="Phobius"/>
    </source>
</evidence>
<gene>
    <name evidence="3" type="ORF">A6D92_05770</name>
    <name evidence="2" type="ORF">CWE10_12885</name>
</gene>
<evidence type="ECO:0000313" key="2">
    <source>
        <dbReference type="EMBL" id="MBY6277086.1"/>
    </source>
</evidence>
<reference evidence="4" key="1">
    <citation type="submission" date="2016-04" db="EMBL/GenBank/DDBJ databases">
        <authorList>
            <person name="Antunes L.P."/>
            <person name="Martins L.F."/>
            <person name="Pereira R.V."/>
            <person name="Thomas A.M."/>
            <person name="Barbosa D."/>
            <person name="Nascimento L."/>
            <person name="Silva G.M."/>
            <person name="Condomitti G.W."/>
            <person name="Digiampietri L.A."/>
            <person name="Lombardi K.C."/>
            <person name="Ramos P.L."/>
            <person name="Quaggio R.B."/>
            <person name="Oliveira J.C."/>
            <person name="Pascon R.C."/>
            <person name="Cruz J.B."/>
            <person name="Silva A.M."/>
            <person name="Setubal J.C."/>
        </authorList>
    </citation>
    <scope>NUCLEOTIDE SEQUENCE [LARGE SCALE GENOMIC DNA]</scope>
</reference>